<dbReference type="Pfam" id="PF00144">
    <property type="entry name" value="Beta-lactamase"/>
    <property type="match status" value="1"/>
</dbReference>
<dbReference type="Proteomes" id="UP000601435">
    <property type="component" value="Unassembled WGS sequence"/>
</dbReference>
<feature type="domain" description="O-antigen ligase-related" evidence="15">
    <location>
        <begin position="679"/>
        <end position="800"/>
    </location>
</feature>
<keyword evidence="7" id="KW-0408">Iron</keyword>
<dbReference type="Pfam" id="PF01943">
    <property type="entry name" value="Polysacc_synt"/>
    <property type="match status" value="1"/>
</dbReference>
<dbReference type="InterPro" id="IPR036942">
    <property type="entry name" value="Beta-barrel_TonB_sf"/>
</dbReference>
<name>A0A812IRV1_9DINO</name>
<dbReference type="InterPro" id="IPR029044">
    <property type="entry name" value="Nucleotide-diphossugar_trans"/>
</dbReference>
<keyword evidence="6 12" id="KW-1133">Transmembrane helix</keyword>
<dbReference type="Gene3D" id="2.170.130.10">
    <property type="entry name" value="TonB-dependent receptor, plug domain"/>
    <property type="match status" value="1"/>
</dbReference>
<dbReference type="PANTHER" id="PTHR32552:SF68">
    <property type="entry name" value="FERRICHROME OUTER MEMBRANE TRANSPORTER_PHAGE RECEPTOR"/>
    <property type="match status" value="1"/>
</dbReference>
<evidence type="ECO:0000256" key="3">
    <source>
        <dbReference type="ARBA" id="ARBA00022496"/>
    </source>
</evidence>
<evidence type="ECO:0000313" key="18">
    <source>
        <dbReference type="EMBL" id="CAE7149671.1"/>
    </source>
</evidence>
<dbReference type="SUPFAM" id="SSF48230">
    <property type="entry name" value="Chondroitin AC/alginate lyase"/>
    <property type="match status" value="1"/>
</dbReference>
<evidence type="ECO:0000256" key="12">
    <source>
        <dbReference type="SAM" id="Phobius"/>
    </source>
</evidence>
<dbReference type="InterPro" id="IPR012338">
    <property type="entry name" value="Beta-lactam/transpept-like"/>
</dbReference>
<feature type="transmembrane region" description="Helical" evidence="12">
    <location>
        <begin position="713"/>
        <end position="731"/>
    </location>
</feature>
<keyword evidence="19" id="KW-1185">Reference proteome</keyword>
<evidence type="ECO:0000259" key="17">
    <source>
        <dbReference type="Pfam" id="PF07715"/>
    </source>
</evidence>
<dbReference type="CDD" id="cd03801">
    <property type="entry name" value="GT4_PimA-like"/>
    <property type="match status" value="1"/>
</dbReference>
<feature type="transmembrane region" description="Helical" evidence="12">
    <location>
        <begin position="1248"/>
        <end position="1266"/>
    </location>
</feature>
<dbReference type="SUPFAM" id="SSF53448">
    <property type="entry name" value="Nucleotide-diphospho-sugar transferases"/>
    <property type="match status" value="1"/>
</dbReference>
<feature type="transmembrane region" description="Helical" evidence="12">
    <location>
        <begin position="1210"/>
        <end position="1227"/>
    </location>
</feature>
<dbReference type="InterPro" id="IPR012910">
    <property type="entry name" value="Plug_dom"/>
</dbReference>
<feature type="domain" description="Alginate lyase" evidence="16">
    <location>
        <begin position="1407"/>
        <end position="1477"/>
    </location>
</feature>
<dbReference type="Pfam" id="PF04932">
    <property type="entry name" value="Wzy_C"/>
    <property type="match status" value="1"/>
</dbReference>
<dbReference type="Pfam" id="PF00535">
    <property type="entry name" value="Glycos_transf_2"/>
    <property type="match status" value="1"/>
</dbReference>
<comment type="subcellular location">
    <subcellularLocation>
        <location evidence="1">Cell outer membrane</location>
        <topology evidence="1">Multi-pass membrane protein</topology>
    </subcellularLocation>
</comment>
<feature type="transmembrane region" description="Helical" evidence="12">
    <location>
        <begin position="1081"/>
        <end position="1100"/>
    </location>
</feature>
<dbReference type="GO" id="GO:0016020">
    <property type="term" value="C:membrane"/>
    <property type="evidence" value="ECO:0007669"/>
    <property type="project" value="InterPro"/>
</dbReference>
<dbReference type="InterPro" id="IPR001466">
    <property type="entry name" value="Beta-lactam-related"/>
</dbReference>
<feature type="transmembrane region" description="Helical" evidence="12">
    <location>
        <begin position="674"/>
        <end position="707"/>
    </location>
</feature>
<feature type="transmembrane region" description="Helical" evidence="12">
    <location>
        <begin position="828"/>
        <end position="850"/>
    </location>
</feature>
<dbReference type="GO" id="GO:0015344">
    <property type="term" value="F:siderophore uptake transmembrane transporter activity"/>
    <property type="evidence" value="ECO:0007669"/>
    <property type="project" value="TreeGrafter"/>
</dbReference>
<evidence type="ECO:0000313" key="19">
    <source>
        <dbReference type="Proteomes" id="UP000601435"/>
    </source>
</evidence>
<evidence type="ECO:0000256" key="8">
    <source>
        <dbReference type="ARBA" id="ARBA00023065"/>
    </source>
</evidence>
<comment type="caution">
    <text evidence="18">The sequence shown here is derived from an EMBL/GenBank/DDBJ whole genome shotgun (WGS) entry which is preliminary data.</text>
</comment>
<dbReference type="OrthoDB" id="428260at2759"/>
<accession>A0A812IRV1</accession>
<evidence type="ECO:0000256" key="1">
    <source>
        <dbReference type="ARBA" id="ARBA00004571"/>
    </source>
</evidence>
<feature type="transmembrane region" description="Helical" evidence="12">
    <location>
        <begin position="856"/>
        <end position="875"/>
    </location>
</feature>
<keyword evidence="8" id="KW-0406">Ion transport</keyword>
<evidence type="ECO:0000256" key="6">
    <source>
        <dbReference type="ARBA" id="ARBA00022989"/>
    </source>
</evidence>
<feature type="transmembrane region" description="Helical" evidence="12">
    <location>
        <begin position="932"/>
        <end position="960"/>
    </location>
</feature>
<dbReference type="Pfam" id="PF07715">
    <property type="entry name" value="Plug"/>
    <property type="match status" value="1"/>
</dbReference>
<feature type="transmembrane region" description="Helical" evidence="12">
    <location>
        <begin position="650"/>
        <end position="667"/>
    </location>
</feature>
<dbReference type="PANTHER" id="PTHR32552">
    <property type="entry name" value="FERRICHROME IRON RECEPTOR-RELATED"/>
    <property type="match status" value="1"/>
</dbReference>
<dbReference type="Gene3D" id="3.40.50.2000">
    <property type="entry name" value="Glycogen Phosphorylase B"/>
    <property type="match status" value="2"/>
</dbReference>
<evidence type="ECO:0000256" key="10">
    <source>
        <dbReference type="ARBA" id="ARBA00023237"/>
    </source>
</evidence>
<feature type="transmembrane region" description="Helical" evidence="12">
    <location>
        <begin position="1186"/>
        <end position="1204"/>
    </location>
</feature>
<dbReference type="PROSITE" id="PS00018">
    <property type="entry name" value="EF_HAND_1"/>
    <property type="match status" value="1"/>
</dbReference>
<evidence type="ECO:0000256" key="2">
    <source>
        <dbReference type="ARBA" id="ARBA00022448"/>
    </source>
</evidence>
<dbReference type="Gene3D" id="2.40.170.20">
    <property type="entry name" value="TonB-dependent receptor, beta-barrel domain"/>
    <property type="match status" value="1"/>
</dbReference>
<evidence type="ECO:0000256" key="7">
    <source>
        <dbReference type="ARBA" id="ARBA00023004"/>
    </source>
</evidence>
<protein>
    <submittedName>
        <fullName evidence="18">AmsK protein</fullName>
    </submittedName>
</protein>
<keyword evidence="5" id="KW-0732">Signal</keyword>
<feature type="domain" description="TonB-dependent receptor plug" evidence="17">
    <location>
        <begin position="2058"/>
        <end position="2153"/>
    </location>
</feature>
<dbReference type="PROSITE" id="PS52016">
    <property type="entry name" value="TONB_DEPENDENT_REC_3"/>
    <property type="match status" value="1"/>
</dbReference>
<reference evidence="18" key="1">
    <citation type="submission" date="2021-02" db="EMBL/GenBank/DDBJ databases">
        <authorList>
            <person name="Dougan E. K."/>
            <person name="Rhodes N."/>
            <person name="Thang M."/>
            <person name="Chan C."/>
        </authorList>
    </citation>
    <scope>NUCLEOTIDE SEQUENCE</scope>
</reference>
<evidence type="ECO:0000256" key="9">
    <source>
        <dbReference type="ARBA" id="ARBA00023136"/>
    </source>
</evidence>
<feature type="transmembrane region" description="Helical" evidence="12">
    <location>
        <begin position="561"/>
        <end position="582"/>
    </location>
</feature>
<keyword evidence="10" id="KW-0998">Cell outer membrane</keyword>
<dbReference type="InterPro" id="IPR018247">
    <property type="entry name" value="EF_Hand_1_Ca_BS"/>
</dbReference>
<dbReference type="InterPro" id="IPR008397">
    <property type="entry name" value="Alginate_lyase_dom"/>
</dbReference>
<keyword evidence="3" id="KW-0410">Iron transport</keyword>
<dbReference type="InterPro" id="IPR007016">
    <property type="entry name" value="O-antigen_ligase-rel_domated"/>
</dbReference>
<feature type="transmembrane region" description="Helical" evidence="12">
    <location>
        <begin position="972"/>
        <end position="990"/>
    </location>
</feature>
<feature type="transmembrane region" description="Helical" evidence="12">
    <location>
        <begin position="1120"/>
        <end position="1142"/>
    </location>
</feature>
<evidence type="ECO:0000259" key="15">
    <source>
        <dbReference type="Pfam" id="PF04932"/>
    </source>
</evidence>
<dbReference type="GO" id="GO:0016829">
    <property type="term" value="F:lyase activity"/>
    <property type="evidence" value="ECO:0007669"/>
    <property type="project" value="UniProtKB-KW"/>
</dbReference>
<proteinExistence type="predicted"/>
<dbReference type="Gene3D" id="1.50.10.100">
    <property type="entry name" value="Chondroitin AC/alginate lyase"/>
    <property type="match status" value="1"/>
</dbReference>
<feature type="transmembrane region" description="Helical" evidence="12">
    <location>
        <begin position="594"/>
        <end position="612"/>
    </location>
</feature>
<dbReference type="Pfam" id="PF13692">
    <property type="entry name" value="Glyco_trans_1_4"/>
    <property type="match status" value="1"/>
</dbReference>
<feature type="transmembrane region" description="Helical" evidence="12">
    <location>
        <begin position="534"/>
        <end position="555"/>
    </location>
</feature>
<evidence type="ECO:0000256" key="4">
    <source>
        <dbReference type="ARBA" id="ARBA00022692"/>
    </source>
</evidence>
<dbReference type="SUPFAM" id="SSF53756">
    <property type="entry name" value="UDP-Glycosyltransferase/glycogen phosphorylase"/>
    <property type="match status" value="1"/>
</dbReference>
<dbReference type="Gene3D" id="3.90.550.10">
    <property type="entry name" value="Spore Coat Polysaccharide Biosynthesis Protein SpsA, Chain A"/>
    <property type="match status" value="1"/>
</dbReference>
<evidence type="ECO:0000259" key="13">
    <source>
        <dbReference type="Pfam" id="PF00144"/>
    </source>
</evidence>
<organism evidence="18 19">
    <name type="scientific">Symbiodinium necroappetens</name>
    <dbReference type="NCBI Taxonomy" id="1628268"/>
    <lineage>
        <taxon>Eukaryota</taxon>
        <taxon>Sar</taxon>
        <taxon>Alveolata</taxon>
        <taxon>Dinophyceae</taxon>
        <taxon>Suessiales</taxon>
        <taxon>Symbiodiniaceae</taxon>
        <taxon>Symbiodinium</taxon>
    </lineage>
</organism>
<keyword evidence="11" id="KW-0456">Lyase</keyword>
<dbReference type="EMBL" id="CAJNJA010000001">
    <property type="protein sequence ID" value="CAE7149671.1"/>
    <property type="molecule type" value="Genomic_DNA"/>
</dbReference>
<dbReference type="CDD" id="cd13128">
    <property type="entry name" value="MATE_Wzx_like"/>
    <property type="match status" value="1"/>
</dbReference>
<feature type="transmembrane region" description="Helical" evidence="12">
    <location>
        <begin position="1050"/>
        <end position="1075"/>
    </location>
</feature>
<evidence type="ECO:0000259" key="16">
    <source>
        <dbReference type="Pfam" id="PF05426"/>
    </source>
</evidence>
<dbReference type="SUPFAM" id="SSF56601">
    <property type="entry name" value="beta-lactamase/transpeptidase-like"/>
    <property type="match status" value="1"/>
</dbReference>
<feature type="domain" description="Glycosyltransferase 2-like" evidence="14">
    <location>
        <begin position="269"/>
        <end position="418"/>
    </location>
</feature>
<gene>
    <name evidence="18" type="primary">amsK</name>
    <name evidence="18" type="ORF">SNEC2469_LOCUS154</name>
</gene>
<dbReference type="InterPro" id="IPR002797">
    <property type="entry name" value="Polysacc_synth"/>
</dbReference>
<dbReference type="InterPro" id="IPR008929">
    <property type="entry name" value="Chondroitin_lyas"/>
</dbReference>
<dbReference type="Pfam" id="PF05426">
    <property type="entry name" value="Alginate_lyase"/>
    <property type="match status" value="1"/>
</dbReference>
<dbReference type="Gene3D" id="3.40.710.10">
    <property type="entry name" value="DD-peptidase/beta-lactamase superfamily"/>
    <property type="match status" value="1"/>
</dbReference>
<evidence type="ECO:0000256" key="11">
    <source>
        <dbReference type="ARBA" id="ARBA00023239"/>
    </source>
</evidence>
<dbReference type="SUPFAM" id="SSF56935">
    <property type="entry name" value="Porins"/>
    <property type="match status" value="1"/>
</dbReference>
<keyword evidence="2" id="KW-0813">Transport</keyword>
<feature type="transmembrane region" description="Helical" evidence="12">
    <location>
        <begin position="896"/>
        <end position="920"/>
    </location>
</feature>
<evidence type="ECO:0000256" key="5">
    <source>
        <dbReference type="ARBA" id="ARBA00022729"/>
    </source>
</evidence>
<feature type="domain" description="Beta-lactamase-related" evidence="13">
    <location>
        <begin position="1660"/>
        <end position="1921"/>
    </location>
</feature>
<keyword evidence="9 12" id="KW-0472">Membrane</keyword>
<evidence type="ECO:0000259" key="14">
    <source>
        <dbReference type="Pfam" id="PF00535"/>
    </source>
</evidence>
<keyword evidence="4 12" id="KW-0812">Transmembrane</keyword>
<feature type="transmembrane region" description="Helical" evidence="12">
    <location>
        <begin position="1154"/>
        <end position="1174"/>
    </location>
</feature>
<dbReference type="InterPro" id="IPR039426">
    <property type="entry name" value="TonB-dep_rcpt-like"/>
</dbReference>
<feature type="transmembrane region" description="Helical" evidence="12">
    <location>
        <begin position="996"/>
        <end position="1015"/>
    </location>
</feature>
<dbReference type="InterPro" id="IPR001173">
    <property type="entry name" value="Glyco_trans_2-like"/>
</dbReference>
<sequence>MQAMLAEKVSSAKFAVAISQYNKRVILEHCATVDAEKVKVVHCGVDLSNFNLVQAEKTGTCHAHGSLRIDEADGVINIVCIGTLHEVKGQAFLIRACAQLEQTNWQCHLIGDGEDRAALESLAATLGVTDRMVFHGQCTREKVRELLKRMTIACAPSVPTQDGRREGIPVALMESAAAQLPLVASDLSGIPELVVHEQTGLLTAVADVDCLAAALSRLAQDVGLRNRLSEACRKKIEQEFSLTSNVAMLQKLMLEPVILREHITPSVDLVICAHNEADAIEAKIQNALALNYPQDALTIWVASDGSTDATVARASAFISSRVHVLDLPRGGKAAALNHIVGLGEAEVVAFSDANSMWQDDALLALVSPLADPDVGGTAGDQRYEKAFAQNSGERGYWSFDRVLKSWQSRAGNVISATGAIYCVRRALFEPAPADATDDFMVSTAVIAAGKRLVFAEDAVAVEPAAAASGIEFQRKVRVISRGLRSVWYRRALMNPATHGLYALELLVHKLWRSFTFTAVLALFWSPVREPLRFPLFLVLAMVLLVLHALSALGGIRPHESLAIVIDWALEGVLLAALIVNVLRSKNDVIAAVKALVLAGFVMGAVVITQQLTGATDNNFMGFGQLDSAMVSDSGQLQTRLAGPIGETNRFAQIMAVLIPLAAALAFISTGAMRWFYWLATLVISGGMALAFSRGAIVALALAAPFALAFRFIQLRHLLLGAFGALVLLALLPHYAERVVSIGQVAVQSLGLSPGGLRNADGAARGRMTEMMAAGLVFVDHPILGAGPGMAQVHYPKYAAKAQTADMTENAGTGQQDTQRQLRGSGLLLLGRLGSKVINFGVQVAIVRILTKDDFGAFAYGLAIVAAGELLVKIGLGQGANRFIPYHFERREYPEMLGILAAVTAMIVGLGLVGWLALLWLSHGQVSGFPSASGALVVLIIAFLAPLQAFDSIMVQTLACFSKARQIVIRKHVIGPGLRVAAVACAFFAGGSPAVLAAAYLFGGVVGVVLCTTLVFRQLYVHNILPLTPSLWRVPWAPLLRYSIPLISNDVVFITLTGVTTVLLMSTGGEAAVAAIRSVAPAAALNMLVAQSFVILFLPSATRLFAREDKAGLSHHHWESVAWVAVLSFPLFVMTFAIAPALVPLLFGSAYADSAVILAILALGSFASVLMAFNGEILQVVHKTKPLVWSNLLVIITSVLLALWLCPPLGALGAAIAVTVARILGVAARQLFLVRSDVIGPVPRTLKMIWLRLTILSMITGLIGWVWQPNVYVQLLTVGIACLWLLRACARTLNIANTFPEVLRIPWLAKLVSACIWISAAEVMQLDTQGEAWQSVVDWANRPLRRPSLADQNNPGNVQTMASALYAVRTGDAEMRRRVEQTLTDIQGTEKNATALALSRELAAYVIAADLIQLRGESRRRFDQWLEHMRHAQFKGRSISSTHEDRPNNWGTHAGATRIALAIYLQDKEELQQAAHVFKGWLGEPDGWRGFEFGETWWQPWGFRNYGINPAGARLWGHSIDGVLPDDQRRGGRFHWPPPKENYVYEALQGAVAQAVMLERQGFEPWAWGDQALYRAFKWLHEQAEFPAVGDDIWMPHVINQVYGSQFPAPVPSTPGKAVGFTDWTYRWPQGALESVNQPDTQKYLDQAFALRPGEGVTYGLVLIQRGKLVYERYGHGANDGYLQYSWSMAKSFVHALVGLLVLDGKIDILQPIPVPEWQNQDDPRRLITWHDMLRMRDGLDFVEDYVDDGVSDVINMLFAQGRSDVGAYAAGRAAKYLPGERFNYSSGTTNIICRELARIVGDGPTGMLRFMEQRLFTPLGMRSPTPKFDAAGTFIGSSYLLATPQDFAKFGLLYLRGGVWDGQQILPSEWIDYARTSTYTDPEQGYGAHWWLYPERPGWFYASGYDGQRILLVPEKDLLVVRCGRTDAEHESTASFFPRNEGVKNWLQGSCCATTDWHSACTLRACKVTLVIRWSSQKAGNSKNKNLGEEIVFVIRKRTLRDAALAVLSVAMIMSVSLRAGAEEAEEEFMEELVVTGDLRSLPGESVESVFGFDKSLLELPRSASTVSWEQIERFNIKEIDELVALAPGTFTQSFFGVAGGLDIRGTPGETYFRGIRRLDNPGNYPTPIGAADRIDIVRGPASPIFGPSKIGGFMNFTPKSGRAASGQYLTDNEGAISMTTGSWNKTVLTAEVGGPGSIAGKDFGYYVYGEVEDSDSYYDNTATDQTLLQASFDMDVNDRLRIQVGGMYHDYQGNQVAGWNRVTQDLIDNGTYITGTPIPLDTNGDGSISHQEFDANNDGFTDINPFRFDFLSSPEDLGLPPGTDFGGGLIPGSPETLADLEALVGDLSLLALQNVGTAKLDGSDVLVAPDDTLESEIYVFYFDMMWAFDNGMELKNQFYYESYENLSENAYGFSQFQEAWVIEDKLVLSGKIETDGITTNWQLSPSIRHTDFERGDDYTNEYFDRRDLTGPSTALDRRLLSTRIDDDYTEYYIGDYTNLAFAAMVDVTFDMGLNIIAGARYDVLDLESKQPFEKLLFASSNNFCFPATAADYDADCGNALQADDEVEGVSWTFSVSYDTPIGLRPYITFSEQSTLIAGQGADLGTNSIRDGGAFDTSELMEFGLKGSLLDDKLYFALAYYEQERTDFSAQSIVTNQSTETEGIEFELRWSVTDKLLMTAGWSNTEVVNINTLDTGYRFSFIGADDLPNVPAEALYGGTLGGNIYRPGRSGAVRAGMPENVYSVTGTYDFTERFAGHFSVIYAEETNSGFSGQVELPDYTLVNMGMLFHGDQWMLGVNIKNVTDEEYFRSNFPNLFGGTIVLPELPRHYSATLQYSF</sequence>
<dbReference type="InterPro" id="IPR037066">
    <property type="entry name" value="Plug_dom_sf"/>
</dbReference>
<feature type="transmembrane region" description="Helical" evidence="12">
    <location>
        <begin position="510"/>
        <end position="527"/>
    </location>
</feature>